<name>A0ABX2TCC9_9PROT</name>
<evidence type="ECO:0000313" key="1">
    <source>
        <dbReference type="EMBL" id="NYZ20857.1"/>
    </source>
</evidence>
<dbReference type="PANTHER" id="PTHR39338">
    <property type="entry name" value="BLL5662 PROTEIN-RELATED"/>
    <property type="match status" value="1"/>
</dbReference>
<dbReference type="SUPFAM" id="SSF53300">
    <property type="entry name" value="vWA-like"/>
    <property type="match status" value="1"/>
</dbReference>
<accession>A0ABX2TCC9</accession>
<organism evidence="1 2">
    <name type="scientific">Azospirillum oleiclasticum</name>
    <dbReference type="NCBI Taxonomy" id="2735135"/>
    <lineage>
        <taxon>Bacteria</taxon>
        <taxon>Pseudomonadati</taxon>
        <taxon>Pseudomonadota</taxon>
        <taxon>Alphaproteobacteria</taxon>
        <taxon>Rhodospirillales</taxon>
        <taxon>Azospirillaceae</taxon>
        <taxon>Azospirillum</taxon>
    </lineage>
</organism>
<protein>
    <submittedName>
        <fullName evidence="1">VWA domain-containing protein</fullName>
    </submittedName>
</protein>
<reference evidence="1 2" key="1">
    <citation type="submission" date="2020-05" db="EMBL/GenBank/DDBJ databases">
        <title>Azospirillum oleiclasticum sp. nov, a nitrogen-fixing and heavy crude oil-emulsifying bacterium isolated from the crude oil of Yumen Oilfield.</title>
        <authorList>
            <person name="Wu D."/>
            <person name="Cai M."/>
            <person name="Zhang X."/>
        </authorList>
    </citation>
    <scope>NUCLEOTIDE SEQUENCE [LARGE SCALE GENOMIC DNA]</scope>
    <source>
        <strain evidence="1 2">ROY-1-1-2</strain>
    </source>
</reference>
<gene>
    <name evidence="1" type="ORF">HND93_14180</name>
</gene>
<comment type="caution">
    <text evidence="1">The sequence shown here is derived from an EMBL/GenBank/DDBJ whole genome shotgun (WGS) entry which is preliminary data.</text>
</comment>
<evidence type="ECO:0000313" key="2">
    <source>
        <dbReference type="Proteomes" id="UP000584642"/>
    </source>
</evidence>
<proteinExistence type="predicted"/>
<dbReference type="RefSeq" id="WP_180282634.1">
    <property type="nucleotide sequence ID" value="NZ_JABFDB010000009.1"/>
</dbReference>
<dbReference type="Proteomes" id="UP000584642">
    <property type="component" value="Unassembled WGS sequence"/>
</dbReference>
<dbReference type="EMBL" id="JABFDB010000009">
    <property type="protein sequence ID" value="NYZ20857.1"/>
    <property type="molecule type" value="Genomic_DNA"/>
</dbReference>
<dbReference type="InterPro" id="IPR008912">
    <property type="entry name" value="Uncharacterised_CoxE"/>
</dbReference>
<sequence>MLTAVLRLVRALREGGCRTSPPEAMEAVRALERIDLSSREELRVALAATLAKSEAEAAVFRRCFDRWLDGTSGLADAARAESGDGAGRPAPPELSPLARRLLEEGRGAVVADMAQAWGGAVAAAGGGQGISGRGLAVRGFLDAMGADALARDAEALRRGGDPERMALADRLDDSRRWIVEQARRLAARDLPVVRPPSATAATAAFRAARLGTLDVDRDPRVAALAATVARKLAAEARRRRARPSGGPPDMRRLFRVLAASGGDPVSIPRAVPKPSHARLVVLCDASRSMARSTRFFLALLAGLARSGAPVEARLFSGSAIDVTAALRRGTAGNATLAAAADRCLLMPTDYGGVLREVAGDGTLRLGRRTTLLVFGDGRGNGGDPGLEALATLRRRCRRLLWLTPEPPALWGTGDSEMPAYASLCHAVVHCASASDLERVLQGWVDGA</sequence>
<dbReference type="Pfam" id="PF05762">
    <property type="entry name" value="VWA_CoxE"/>
    <property type="match status" value="1"/>
</dbReference>
<keyword evidence="2" id="KW-1185">Reference proteome</keyword>
<dbReference type="InterPro" id="IPR036465">
    <property type="entry name" value="vWFA_dom_sf"/>
</dbReference>
<dbReference type="PANTHER" id="PTHR39338:SF5">
    <property type="entry name" value="BLR6139 PROTEIN"/>
    <property type="match status" value="1"/>
</dbReference>